<proteinExistence type="predicted"/>
<feature type="transmembrane region" description="Helical" evidence="1">
    <location>
        <begin position="290"/>
        <end position="310"/>
    </location>
</feature>
<keyword evidence="1" id="KW-0812">Transmembrane</keyword>
<feature type="transmembrane region" description="Helical" evidence="1">
    <location>
        <begin position="7"/>
        <end position="26"/>
    </location>
</feature>
<protein>
    <submittedName>
        <fullName evidence="3">Putative Acyltransferase 3</fullName>
    </submittedName>
</protein>
<keyword evidence="1" id="KW-0472">Membrane</keyword>
<dbReference type="PANTHER" id="PTHR23028">
    <property type="entry name" value="ACETYLTRANSFERASE"/>
    <property type="match status" value="1"/>
</dbReference>
<dbReference type="EMBL" id="CABR01000128">
    <property type="protein sequence ID" value="CBI11227.1"/>
    <property type="molecule type" value="Genomic_DNA"/>
</dbReference>
<feature type="transmembrane region" description="Helical" evidence="1">
    <location>
        <begin position="317"/>
        <end position="336"/>
    </location>
</feature>
<organism evidence="3">
    <name type="scientific">mine drainage metagenome</name>
    <dbReference type="NCBI Taxonomy" id="410659"/>
    <lineage>
        <taxon>unclassified sequences</taxon>
        <taxon>metagenomes</taxon>
        <taxon>ecological metagenomes</taxon>
    </lineage>
</organism>
<feature type="transmembrane region" description="Helical" evidence="1">
    <location>
        <begin position="262"/>
        <end position="284"/>
    </location>
</feature>
<feature type="transmembrane region" description="Helical" evidence="1">
    <location>
        <begin position="78"/>
        <end position="99"/>
    </location>
</feature>
<feature type="domain" description="Acyltransferase 3" evidence="2">
    <location>
        <begin position="42"/>
        <end position="367"/>
    </location>
</feature>
<accession>E6QVF4</accession>
<dbReference type="PANTHER" id="PTHR23028:SF53">
    <property type="entry name" value="ACYL_TRANSF_3 DOMAIN-CONTAINING PROTEIN"/>
    <property type="match status" value="1"/>
</dbReference>
<reference evidence="3" key="1">
    <citation type="submission" date="2009-10" db="EMBL/GenBank/DDBJ databases">
        <title>Diversity of trophic interactions inside an arsenic-rich microbial ecosystem.</title>
        <authorList>
            <person name="Bertin P.N."/>
            <person name="Heinrich-Salmeron A."/>
            <person name="Pelletier E."/>
            <person name="Goulhen-Chollet F."/>
            <person name="Arsene-Ploetze F."/>
            <person name="Gallien S."/>
            <person name="Calteau A."/>
            <person name="Vallenet D."/>
            <person name="Casiot C."/>
            <person name="Chane-Woon-Ming B."/>
            <person name="Giloteaux L."/>
            <person name="Barakat M."/>
            <person name="Bonnefoy V."/>
            <person name="Bruneel O."/>
            <person name="Chandler M."/>
            <person name="Cleiss J."/>
            <person name="Duran R."/>
            <person name="Elbaz-Poulichet F."/>
            <person name="Fonknechten N."/>
            <person name="Lauga B."/>
            <person name="Mornico D."/>
            <person name="Ortet P."/>
            <person name="Schaeffer C."/>
            <person name="Siguier P."/>
            <person name="Alexander Thil Smith A."/>
            <person name="Van Dorsselaer A."/>
            <person name="Weissenbach J."/>
            <person name="Medigue C."/>
            <person name="Le Paslier D."/>
        </authorList>
    </citation>
    <scope>NUCLEOTIDE SEQUENCE</scope>
</reference>
<name>E6QVF4_9ZZZZ</name>
<dbReference type="Pfam" id="PF01757">
    <property type="entry name" value="Acyl_transf_3"/>
    <property type="match status" value="1"/>
</dbReference>
<keyword evidence="1" id="KW-1133">Transmembrane helix</keyword>
<dbReference type="InterPro" id="IPR002656">
    <property type="entry name" value="Acyl_transf_3_dom"/>
</dbReference>
<feature type="transmembrane region" description="Helical" evidence="1">
    <location>
        <begin position="119"/>
        <end position="140"/>
    </location>
</feature>
<feature type="transmembrane region" description="Helical" evidence="1">
    <location>
        <begin position="351"/>
        <end position="374"/>
    </location>
</feature>
<feature type="transmembrane region" description="Helical" evidence="1">
    <location>
        <begin position="233"/>
        <end position="250"/>
    </location>
</feature>
<evidence type="ECO:0000256" key="1">
    <source>
        <dbReference type="SAM" id="Phobius"/>
    </source>
</evidence>
<dbReference type="GO" id="GO:0016747">
    <property type="term" value="F:acyltransferase activity, transferring groups other than amino-acyl groups"/>
    <property type="evidence" value="ECO:0007669"/>
    <property type="project" value="InterPro"/>
</dbReference>
<dbReference type="AlphaFoldDB" id="E6QVF4"/>
<dbReference type="GO" id="GO:0000271">
    <property type="term" value="P:polysaccharide biosynthetic process"/>
    <property type="evidence" value="ECO:0007669"/>
    <property type="project" value="TreeGrafter"/>
</dbReference>
<evidence type="ECO:0000259" key="2">
    <source>
        <dbReference type="Pfam" id="PF01757"/>
    </source>
</evidence>
<gene>
    <name evidence="3" type="ORF">CARN7_2040</name>
</gene>
<dbReference type="InterPro" id="IPR050879">
    <property type="entry name" value="Acyltransferase_3"/>
</dbReference>
<keyword evidence="3" id="KW-0012">Acyltransferase</keyword>
<evidence type="ECO:0000313" key="3">
    <source>
        <dbReference type="EMBL" id="CBI11227.1"/>
    </source>
</evidence>
<keyword evidence="3" id="KW-0808">Transferase</keyword>
<dbReference type="GO" id="GO:0016020">
    <property type="term" value="C:membrane"/>
    <property type="evidence" value="ECO:0007669"/>
    <property type="project" value="TreeGrafter"/>
</dbReference>
<sequence length="387" mass="43755">MLDAFNPLYYFFVIGVLLVFAKSPFFNLADASWHSATSRTVNIDGLRGILALSVLIQHAALLHNSLIGLNWQVPIPNLFNQAGQASVSLFFMITGFLFWRKAVEANGRLSWGKLYITRFFRIAPVYYFSMAIVLFVVFYASHFHLRESPTILVKEIFPLLLAGFYRVPHIINAYSAAEIDANVTWTLRYEWEYYLLILPISAIFTRCVGWHIWYAVSGFVLLTIITIRSPSSHSAIALLEFFGGMLCASIQERFTFAMGKHLNFMLSFVVLFLLMLLVLFETAYQTAPFLILWGIFLLITSGCSVFGLLASRAARRLGELSFGIYLLHGIVLHVFFNDQSVNNFARSSTIYFWVMVTLVAMLSALAAMAAHLLVEVPGINFGRNLSR</sequence>
<comment type="caution">
    <text evidence="3">The sequence shown here is derived from an EMBL/GenBank/DDBJ whole genome shotgun (WGS) entry which is preliminary data.</text>
</comment>
<feature type="transmembrane region" description="Helical" evidence="1">
    <location>
        <begin position="193"/>
        <end position="213"/>
    </location>
</feature>